<dbReference type="Gene3D" id="1.50.10.20">
    <property type="match status" value="1"/>
</dbReference>
<dbReference type="EMBL" id="JBHRUH010000031">
    <property type="protein sequence ID" value="MFC3293328.1"/>
    <property type="molecule type" value="Genomic_DNA"/>
</dbReference>
<dbReference type="GO" id="GO:0016829">
    <property type="term" value="F:lyase activity"/>
    <property type="evidence" value="ECO:0007669"/>
    <property type="project" value="UniProtKB-KW"/>
</dbReference>
<dbReference type="InterPro" id="IPR012669">
    <property type="entry name" value="Pectate_lyase"/>
</dbReference>
<evidence type="ECO:0000313" key="1">
    <source>
        <dbReference type="EMBL" id="MFC3293328.1"/>
    </source>
</evidence>
<organism evidence="1 2">
    <name type="scientific">Modicisalibacter luteus</name>
    <dbReference type="NCBI Taxonomy" id="453962"/>
    <lineage>
        <taxon>Bacteria</taxon>
        <taxon>Pseudomonadati</taxon>
        <taxon>Pseudomonadota</taxon>
        <taxon>Gammaproteobacteria</taxon>
        <taxon>Oceanospirillales</taxon>
        <taxon>Halomonadaceae</taxon>
        <taxon>Modicisalibacter</taxon>
    </lineage>
</organism>
<dbReference type="RefSeq" id="WP_244874807.1">
    <property type="nucleotide sequence ID" value="NZ_JBHRUH010000031.1"/>
</dbReference>
<reference evidence="2" key="1">
    <citation type="journal article" date="2019" name="Int. J. Syst. Evol. Microbiol.">
        <title>The Global Catalogue of Microorganisms (GCM) 10K type strain sequencing project: providing services to taxonomists for standard genome sequencing and annotation.</title>
        <authorList>
            <consortium name="The Broad Institute Genomics Platform"/>
            <consortium name="The Broad Institute Genome Sequencing Center for Infectious Disease"/>
            <person name="Wu L."/>
            <person name="Ma J."/>
        </authorList>
    </citation>
    <scope>NUCLEOTIDE SEQUENCE [LARGE SCALE GENOMIC DNA]</scope>
    <source>
        <strain evidence="2">KCTC 12847</strain>
    </source>
</reference>
<name>A0ABV7M4Z9_9GAMM</name>
<sequence>MGQAGAAEPVSPDQVRSAMKEATHFMVDEVATNGGYVWSYLPDFSRRWGEMEAYDTMVWVQPPGTATMGHTYLDAYHATGDEFYYQAATEVANALIWGQTEAGGWNYMFDFAGPKSQDKWYETIGKNGWRLEEFQHNWGNATFDDLGTSEASQLLLRLYLEKRDPKYLVPLEKTIDFVLESQFASGGWPQRYPENDLWEGDYTSYITLNDEVAAQNIKFLIMAYQSLGPAVDGERILNAIYRGMNSLLFLQQGKDQPGWALQYTHDFEPAAARTYEPKSLATHTTASAVNQLMDFYELTGQSKFLARIPEALDWLASVKLPEDKLINGRAYPTFIEIGTKKPLYVHRRGSNVVNGEYFVDHNPENTLGHYSPTRNIDLEGLRKRYQSLAESDPREVSRNSPLVSSKQINLPEYFVTNEISVSDLNAGSHLESEDEVSAEAVSEIVSSLNESRYWPTQLVATTYPYAGPGDETVPEGDYAQTHVGDKYDTSPYVTDNAVEGISIAKYIENMSTLISYLRQVQTNQQ</sequence>
<dbReference type="SUPFAM" id="SSF81853">
    <property type="entry name" value="Family 10 polysaccharide lyase"/>
    <property type="match status" value="1"/>
</dbReference>
<keyword evidence="1" id="KW-0456">Lyase</keyword>
<evidence type="ECO:0000313" key="2">
    <source>
        <dbReference type="Proteomes" id="UP001595640"/>
    </source>
</evidence>
<dbReference type="Proteomes" id="UP001595640">
    <property type="component" value="Unassembled WGS sequence"/>
</dbReference>
<dbReference type="Pfam" id="PF09492">
    <property type="entry name" value="Pec_lyase"/>
    <property type="match status" value="1"/>
</dbReference>
<proteinExistence type="predicted"/>
<accession>A0ABV7M4Z9</accession>
<gene>
    <name evidence="1" type="ORF">ACFOEI_14825</name>
</gene>
<protein>
    <submittedName>
        <fullName evidence="1">Pectate lyase</fullName>
    </submittedName>
</protein>
<keyword evidence="2" id="KW-1185">Reference proteome</keyword>
<comment type="caution">
    <text evidence="1">The sequence shown here is derived from an EMBL/GenBank/DDBJ whole genome shotgun (WGS) entry which is preliminary data.</text>
</comment>